<dbReference type="AlphaFoldDB" id="A0AB39HH81"/>
<reference evidence="2" key="1">
    <citation type="submission" date="2024-07" db="EMBL/GenBank/DDBJ databases">
        <title>Genome Analysis of a Potential Novel Vibrio Species Secreting pH- and Thermo-stable Alginate Lyase and its Application in Producing Alginate Oligosaccharides.</title>
        <authorList>
            <person name="Huang H."/>
            <person name="Bao K."/>
        </authorList>
    </citation>
    <scope>NUCLEOTIDE SEQUENCE</scope>
    <source>
        <strain evidence="2">HB236076</strain>
    </source>
</reference>
<dbReference type="EMBL" id="CP162601">
    <property type="protein sequence ID" value="XDK26102.1"/>
    <property type="molecule type" value="Genomic_DNA"/>
</dbReference>
<feature type="domain" description="Aminoglycoside phosphotransferase" evidence="1">
    <location>
        <begin position="5"/>
        <end position="207"/>
    </location>
</feature>
<proteinExistence type="predicted"/>
<evidence type="ECO:0000259" key="1">
    <source>
        <dbReference type="Pfam" id="PF01636"/>
    </source>
</evidence>
<dbReference type="Pfam" id="PF01636">
    <property type="entry name" value="APH"/>
    <property type="match status" value="1"/>
</dbReference>
<dbReference type="InterPro" id="IPR052077">
    <property type="entry name" value="CcrZ_PhaseVar_Mediator"/>
</dbReference>
<dbReference type="SUPFAM" id="SSF56112">
    <property type="entry name" value="Protein kinase-like (PK-like)"/>
    <property type="match status" value="1"/>
</dbReference>
<dbReference type="InterPro" id="IPR002575">
    <property type="entry name" value="Aminoglycoside_PTrfase"/>
</dbReference>
<dbReference type="PANTHER" id="PTHR40086">
    <property type="entry name" value="PHOSPHOTRANSFERASE YTMP-RELATED"/>
    <property type="match status" value="1"/>
</dbReference>
<dbReference type="KEGG" id="vih:AB0763_05535"/>
<dbReference type="PANTHER" id="PTHR40086:SF1">
    <property type="entry name" value="CELL CYCLE REGULATOR CCRZ"/>
    <property type="match status" value="1"/>
</dbReference>
<protein>
    <submittedName>
        <fullName evidence="2">Phosphotransferase</fullName>
    </submittedName>
</protein>
<evidence type="ECO:0000313" key="2">
    <source>
        <dbReference type="EMBL" id="XDK26102.1"/>
    </source>
</evidence>
<name>A0AB39HH81_9VIBR</name>
<accession>A0AB39HH81</accession>
<sequence length="260" mass="30100">MKTMPLGGGLTNQCWYIQLKNGLEYVWRPVSTTAFLVGISREKEAQVLSFLQGTELAPAPVWRSKHGLLVEWIAGKRVEQISLTELTRTMVSIHRLPAHLERANLPTLNFERLVTRYWNTIQNGQIKARIEPIYQLLRRPPDTFLTQDCLCHLDLGAHNMIQTPQQFKVIDWEYSALADPRIELALICINLTHTEAKCVVSQYCQSLGYPKEALWWQSVLAWFPHVRLMVLLWYMIANQQDLKAPHNPVIFELITQLESR</sequence>
<dbReference type="Gene3D" id="3.90.1200.10">
    <property type="match status" value="1"/>
</dbReference>
<gene>
    <name evidence="2" type="ORF">AB0763_05535</name>
</gene>
<organism evidence="2">
    <name type="scientific">Vibrio sp. HB236076</name>
    <dbReference type="NCBI Taxonomy" id="3232307"/>
    <lineage>
        <taxon>Bacteria</taxon>
        <taxon>Pseudomonadati</taxon>
        <taxon>Pseudomonadota</taxon>
        <taxon>Gammaproteobacteria</taxon>
        <taxon>Vibrionales</taxon>
        <taxon>Vibrionaceae</taxon>
        <taxon>Vibrio</taxon>
    </lineage>
</organism>
<dbReference type="InterPro" id="IPR011009">
    <property type="entry name" value="Kinase-like_dom_sf"/>
</dbReference>
<dbReference type="RefSeq" id="WP_306101731.1">
    <property type="nucleotide sequence ID" value="NZ_CP162601.1"/>
</dbReference>